<keyword evidence="4" id="KW-1185">Reference proteome</keyword>
<accession>A0ABS0H9R4</accession>
<dbReference type="EMBL" id="JADPUN010000422">
    <property type="protein sequence ID" value="MBF9135227.1"/>
    <property type="molecule type" value="Genomic_DNA"/>
</dbReference>
<dbReference type="Pfam" id="PF04149">
    <property type="entry name" value="DUF397"/>
    <property type="match status" value="1"/>
</dbReference>
<dbReference type="Proteomes" id="UP000638560">
    <property type="component" value="Unassembled WGS sequence"/>
</dbReference>
<proteinExistence type="predicted"/>
<evidence type="ECO:0000313" key="4">
    <source>
        <dbReference type="Proteomes" id="UP000638560"/>
    </source>
</evidence>
<feature type="region of interest" description="Disordered" evidence="1">
    <location>
        <begin position="1"/>
        <end position="20"/>
    </location>
</feature>
<dbReference type="InterPro" id="IPR007278">
    <property type="entry name" value="DUF397"/>
</dbReference>
<name>A0ABS0H9R4_9ACTN</name>
<sequence length="67" mass="7429">MSNLIPSQHRPWRKSTRSQDGNCVEFRDAVNGVNVQIRDTKDRTGPVLTFSATAWKAFVRGGATPQA</sequence>
<protein>
    <submittedName>
        <fullName evidence="3">DUF397 domain-containing protein</fullName>
    </submittedName>
</protein>
<dbReference type="RefSeq" id="WP_196206684.1">
    <property type="nucleotide sequence ID" value="NZ_JADPUN010000422.1"/>
</dbReference>
<gene>
    <name evidence="3" type="ORF">I0C86_40985</name>
</gene>
<feature type="domain" description="DUF397" evidence="2">
    <location>
        <begin position="12"/>
        <end position="61"/>
    </location>
</feature>
<organism evidence="3 4">
    <name type="scientific">Plantactinospora alkalitolerans</name>
    <dbReference type="NCBI Taxonomy" id="2789879"/>
    <lineage>
        <taxon>Bacteria</taxon>
        <taxon>Bacillati</taxon>
        <taxon>Actinomycetota</taxon>
        <taxon>Actinomycetes</taxon>
        <taxon>Micromonosporales</taxon>
        <taxon>Micromonosporaceae</taxon>
        <taxon>Plantactinospora</taxon>
    </lineage>
</organism>
<evidence type="ECO:0000313" key="3">
    <source>
        <dbReference type="EMBL" id="MBF9135227.1"/>
    </source>
</evidence>
<evidence type="ECO:0000256" key="1">
    <source>
        <dbReference type="SAM" id="MobiDB-lite"/>
    </source>
</evidence>
<reference evidence="3 4" key="1">
    <citation type="submission" date="2020-11" db="EMBL/GenBank/DDBJ databases">
        <title>A novel isolate from a Black sea contaminated sediment with potential to produce alkanes: Plantactinospora alkalitolerans sp. nov.</title>
        <authorList>
            <person name="Carro L."/>
            <person name="Veyisoglu A."/>
            <person name="Guven K."/>
            <person name="Schumann P."/>
            <person name="Klenk H.-P."/>
            <person name="Sahin N."/>
        </authorList>
    </citation>
    <scope>NUCLEOTIDE SEQUENCE [LARGE SCALE GENOMIC DNA]</scope>
    <source>
        <strain evidence="3 4">S1510</strain>
    </source>
</reference>
<comment type="caution">
    <text evidence="3">The sequence shown here is derived from an EMBL/GenBank/DDBJ whole genome shotgun (WGS) entry which is preliminary data.</text>
</comment>
<evidence type="ECO:0000259" key="2">
    <source>
        <dbReference type="Pfam" id="PF04149"/>
    </source>
</evidence>